<comment type="caution">
    <text evidence="5">The sequence shown here is derived from an EMBL/GenBank/DDBJ whole genome shotgun (WGS) entry which is preliminary data.</text>
</comment>
<proteinExistence type="predicted"/>
<reference evidence="6" key="1">
    <citation type="journal article" date="2019" name="Int. J. Syst. Evol. Microbiol.">
        <title>The Global Catalogue of Microorganisms (GCM) 10K type strain sequencing project: providing services to taxonomists for standard genome sequencing and annotation.</title>
        <authorList>
            <consortium name="The Broad Institute Genomics Platform"/>
            <consortium name="The Broad Institute Genome Sequencing Center for Infectious Disease"/>
            <person name="Wu L."/>
            <person name="Ma J."/>
        </authorList>
    </citation>
    <scope>NUCLEOTIDE SEQUENCE [LARGE SCALE GENOMIC DNA]</scope>
    <source>
        <strain evidence="6">CCUG 50349</strain>
    </source>
</reference>
<dbReference type="PANTHER" id="PTHR45982:SF1">
    <property type="entry name" value="REGULATOR OF CHROMOSOME CONDENSATION"/>
    <property type="match status" value="1"/>
</dbReference>
<name>A0ABV9P8B1_9FLAO</name>
<dbReference type="Gene3D" id="2.130.10.30">
    <property type="entry name" value="Regulator of chromosome condensation 1/beta-lactamase-inhibitor protein II"/>
    <property type="match status" value="3"/>
</dbReference>
<dbReference type="InterPro" id="IPR000408">
    <property type="entry name" value="Reg_chr_condens"/>
</dbReference>
<keyword evidence="2" id="KW-0677">Repeat</keyword>
<organism evidence="5 6">
    <name type="scientific">Flavobacterium ponti</name>
    <dbReference type="NCBI Taxonomy" id="665133"/>
    <lineage>
        <taxon>Bacteria</taxon>
        <taxon>Pseudomonadati</taxon>
        <taxon>Bacteroidota</taxon>
        <taxon>Flavobacteriia</taxon>
        <taxon>Flavobacteriales</taxon>
        <taxon>Flavobacteriaceae</taxon>
        <taxon>Flavobacterium</taxon>
    </lineage>
</organism>
<evidence type="ECO:0000259" key="4">
    <source>
        <dbReference type="Pfam" id="PF25390"/>
    </source>
</evidence>
<feature type="chain" id="PRO_5046989330" evidence="3">
    <location>
        <begin position="21"/>
        <end position="421"/>
    </location>
</feature>
<sequence length="421" mass="46273">MKNLLTISFLALTLSLSAQNFESYSFSGGHTTAKKADGTLWGWGHASSGQLATLSENEPKPIKLSEENDWKTVQTGIKNTFAIKQDGTLWACGSNEYGALGINSEEQVVEYFHQVGTDSDWIKVAPSYLFTVAIKGDGTIWAWGQNDSNQMGNKTKSDKELSPIQIGDASNWVDIAVTTNKTAFAIKEDGTIWGWGLNDSNMIVPDSRVGNTYLPTQVNNDRDWVRIEAGKNHVIAQKTDGTIWAWGDSSMGQLGSGELVSYTNRPQLVSADKWIDFSAGFAVSYAVKSDGTLWAWGRNNFGQLGDGTTENRYVPVQIGTANDWKTVQAKGFQATMLTKKDGSVYYMGWNTFGSFGNGTYANATTPTKNNNLNLLNTPKYNHREVLAANKKSKGRLQERELQANLDAAIKEKNDVTVLDKK</sequence>
<keyword evidence="3" id="KW-0732">Signal</keyword>
<feature type="signal peptide" evidence="3">
    <location>
        <begin position="1"/>
        <end position="20"/>
    </location>
</feature>
<dbReference type="PANTHER" id="PTHR45982">
    <property type="entry name" value="REGULATOR OF CHROMOSOME CONDENSATION"/>
    <property type="match status" value="1"/>
</dbReference>
<dbReference type="InterPro" id="IPR009091">
    <property type="entry name" value="RCC1/BLIP-II"/>
</dbReference>
<evidence type="ECO:0000256" key="1">
    <source>
        <dbReference type="ARBA" id="ARBA00022658"/>
    </source>
</evidence>
<dbReference type="PRINTS" id="PR00633">
    <property type="entry name" value="RCCNDNSATION"/>
</dbReference>
<evidence type="ECO:0000256" key="3">
    <source>
        <dbReference type="SAM" id="SignalP"/>
    </source>
</evidence>
<protein>
    <submittedName>
        <fullName evidence="5">RCC1 domain-containing protein</fullName>
    </submittedName>
</protein>
<dbReference type="InterPro" id="IPR058923">
    <property type="entry name" value="RCC1-like_dom"/>
</dbReference>
<evidence type="ECO:0000313" key="6">
    <source>
        <dbReference type="Proteomes" id="UP001595885"/>
    </source>
</evidence>
<dbReference type="PROSITE" id="PS50012">
    <property type="entry name" value="RCC1_3"/>
    <property type="match status" value="5"/>
</dbReference>
<keyword evidence="1" id="KW-0344">Guanine-nucleotide releasing factor</keyword>
<feature type="domain" description="RCC1-like" evidence="4">
    <location>
        <begin position="120"/>
        <end position="372"/>
    </location>
</feature>
<dbReference type="Proteomes" id="UP001595885">
    <property type="component" value="Unassembled WGS sequence"/>
</dbReference>
<dbReference type="EMBL" id="JBHSGW010000026">
    <property type="protein sequence ID" value="MFC4740539.1"/>
    <property type="molecule type" value="Genomic_DNA"/>
</dbReference>
<gene>
    <name evidence="5" type="ORF">ACFO3U_11095</name>
</gene>
<keyword evidence="6" id="KW-1185">Reference proteome</keyword>
<dbReference type="SUPFAM" id="SSF50985">
    <property type="entry name" value="RCC1/BLIP-II"/>
    <property type="match status" value="1"/>
</dbReference>
<evidence type="ECO:0000313" key="5">
    <source>
        <dbReference type="EMBL" id="MFC4740539.1"/>
    </source>
</evidence>
<accession>A0ABV9P8B1</accession>
<evidence type="ECO:0000256" key="2">
    <source>
        <dbReference type="ARBA" id="ARBA00022737"/>
    </source>
</evidence>
<dbReference type="Pfam" id="PF25390">
    <property type="entry name" value="WD40_RLD"/>
    <property type="match status" value="1"/>
</dbReference>
<dbReference type="InterPro" id="IPR051553">
    <property type="entry name" value="Ran_GTPase-activating"/>
</dbReference>
<dbReference type="RefSeq" id="WP_379742122.1">
    <property type="nucleotide sequence ID" value="NZ_JBHSGW010000026.1"/>
</dbReference>
<dbReference type="Pfam" id="PF13540">
    <property type="entry name" value="RCC1_2"/>
    <property type="match status" value="1"/>
</dbReference>